<dbReference type="KEGG" id="rsb:RS694_03965"/>
<sequence>MSKPADKTKILEDGLRYKSKVGGSPFLTASNPGAATMSCFLCGKHRPRSELKSRKFIGKSQAVCDPKCG</sequence>
<reference evidence="1 2" key="1">
    <citation type="submission" date="2017-01" db="EMBL/GenBank/DDBJ databases">
        <authorList>
            <person name="Mah S.A."/>
            <person name="Swanson W.J."/>
            <person name="Moy G.W."/>
            <person name="Vacquier V.D."/>
        </authorList>
    </citation>
    <scope>NUCLEOTIDE SEQUENCE [LARGE SCALE GENOMIC DNA]</scope>
    <source>
        <strain evidence="1 2">DSM 22694</strain>
    </source>
</reference>
<evidence type="ECO:0000313" key="1">
    <source>
        <dbReference type="EMBL" id="APW41784.1"/>
    </source>
</evidence>
<gene>
    <name evidence="1" type="ORF">RS694_03965</name>
</gene>
<proteinExistence type="predicted"/>
<evidence type="ECO:0000313" key="2">
    <source>
        <dbReference type="Proteomes" id="UP000186110"/>
    </source>
</evidence>
<dbReference type="RefSeq" id="WP_029707049.1">
    <property type="nucleotide sequence ID" value="NZ_CP019239.1"/>
</dbReference>
<accession>A0A1P8K713</accession>
<name>A0A1P8K713_9BURK</name>
<dbReference type="Proteomes" id="UP000186110">
    <property type="component" value="Chromosome"/>
</dbReference>
<dbReference type="AlphaFoldDB" id="A0A1P8K713"/>
<protein>
    <submittedName>
        <fullName evidence="1">Uncharacterized protein</fullName>
    </submittedName>
</protein>
<keyword evidence="2" id="KW-1185">Reference proteome</keyword>
<dbReference type="EMBL" id="CP019239">
    <property type="protein sequence ID" value="APW41784.1"/>
    <property type="molecule type" value="Genomic_DNA"/>
</dbReference>
<organism evidence="1 2">
    <name type="scientific">Rhodoferax saidenbachensis</name>
    <dbReference type="NCBI Taxonomy" id="1484693"/>
    <lineage>
        <taxon>Bacteria</taxon>
        <taxon>Pseudomonadati</taxon>
        <taxon>Pseudomonadota</taxon>
        <taxon>Betaproteobacteria</taxon>
        <taxon>Burkholderiales</taxon>
        <taxon>Comamonadaceae</taxon>
        <taxon>Rhodoferax</taxon>
    </lineage>
</organism>